<evidence type="ECO:0000313" key="2">
    <source>
        <dbReference type="Proteomes" id="UP001189429"/>
    </source>
</evidence>
<gene>
    <name evidence="1" type="ORF">PCOR1329_LOCUS70489</name>
</gene>
<name>A0ABN9WTR8_9DINO</name>
<organism evidence="1 2">
    <name type="scientific">Prorocentrum cordatum</name>
    <dbReference type="NCBI Taxonomy" id="2364126"/>
    <lineage>
        <taxon>Eukaryota</taxon>
        <taxon>Sar</taxon>
        <taxon>Alveolata</taxon>
        <taxon>Dinophyceae</taxon>
        <taxon>Prorocentrales</taxon>
        <taxon>Prorocentraceae</taxon>
        <taxon>Prorocentrum</taxon>
    </lineage>
</organism>
<keyword evidence="2" id="KW-1185">Reference proteome</keyword>
<proteinExistence type="predicted"/>
<dbReference type="EMBL" id="CAUYUJ010019315">
    <property type="protein sequence ID" value="CAK0890192.1"/>
    <property type="molecule type" value="Genomic_DNA"/>
</dbReference>
<protein>
    <submittedName>
        <fullName evidence="1">Uncharacterized protein</fullName>
    </submittedName>
</protein>
<evidence type="ECO:0000313" key="1">
    <source>
        <dbReference type="EMBL" id="CAK0890192.1"/>
    </source>
</evidence>
<accession>A0ABN9WTR8</accession>
<reference evidence="1" key="1">
    <citation type="submission" date="2023-10" db="EMBL/GenBank/DDBJ databases">
        <authorList>
            <person name="Chen Y."/>
            <person name="Shah S."/>
            <person name="Dougan E. K."/>
            <person name="Thang M."/>
            <person name="Chan C."/>
        </authorList>
    </citation>
    <scope>NUCLEOTIDE SEQUENCE [LARGE SCALE GENOMIC DNA]</scope>
</reference>
<sequence length="125" mass="14360">MHRRLFRAAIKPEMCCKFRSYLVFKFIWSGPRTLPLPLLTLLVDVLSDCHGQSKRSLGIMESLEEYDLARVLNFRSSLKFLSLVEEELAGFVARAQQEAVVTSGRRCLMCFPPLQPKYAHLLTNL</sequence>
<comment type="caution">
    <text evidence="1">The sequence shown here is derived from an EMBL/GenBank/DDBJ whole genome shotgun (WGS) entry which is preliminary data.</text>
</comment>
<dbReference type="Proteomes" id="UP001189429">
    <property type="component" value="Unassembled WGS sequence"/>
</dbReference>